<feature type="transmembrane region" description="Helical" evidence="4">
    <location>
        <begin position="272"/>
        <end position="294"/>
    </location>
</feature>
<evidence type="ECO:0000256" key="2">
    <source>
        <dbReference type="ARBA" id="ARBA00023043"/>
    </source>
</evidence>
<dbReference type="PROSITE" id="PS50088">
    <property type="entry name" value="ANK_REPEAT"/>
    <property type="match status" value="3"/>
</dbReference>
<dbReference type="PANTHER" id="PTHR24198:SF165">
    <property type="entry name" value="ANKYRIN REPEAT-CONTAINING PROTEIN-RELATED"/>
    <property type="match status" value="1"/>
</dbReference>
<reference evidence="5 6" key="1">
    <citation type="journal article" date="2021" name="Microb. Ecol.">
        <title>Candidatus Mesenet longicola: Novel Endosymbionts of Brontispa longissima that Induce Cytoplasmic Incompatibility.</title>
        <authorList>
            <person name="Takano S."/>
            <person name="Gotoh Y."/>
            <person name="Hayashi T."/>
        </authorList>
    </citation>
    <scope>NUCLEOTIDE SEQUENCE [LARGE SCALE GENOMIC DNA]</scope>
    <source>
        <strain evidence="5">L5</strain>
    </source>
</reference>
<gene>
    <name evidence="5" type="ORF">sL5_09510</name>
</gene>
<evidence type="ECO:0000256" key="4">
    <source>
        <dbReference type="SAM" id="Phobius"/>
    </source>
</evidence>
<keyword evidence="4" id="KW-0472">Membrane</keyword>
<dbReference type="Proteomes" id="UP000637906">
    <property type="component" value="Unassembled WGS sequence"/>
</dbReference>
<dbReference type="PROSITE" id="PS50297">
    <property type="entry name" value="ANK_REP_REGION"/>
    <property type="match status" value="3"/>
</dbReference>
<evidence type="ECO:0000256" key="3">
    <source>
        <dbReference type="PROSITE-ProRule" id="PRU00023"/>
    </source>
</evidence>
<evidence type="ECO:0000256" key="1">
    <source>
        <dbReference type="ARBA" id="ARBA00022737"/>
    </source>
</evidence>
<keyword evidence="4" id="KW-0812">Transmembrane</keyword>
<accession>A0A8J3MPE6</accession>
<keyword evidence="4" id="KW-1133">Transmembrane helix</keyword>
<keyword evidence="1" id="KW-0677">Repeat</keyword>
<dbReference type="InterPro" id="IPR002110">
    <property type="entry name" value="Ankyrin_rpt"/>
</dbReference>
<feature type="transmembrane region" description="Helical" evidence="4">
    <location>
        <begin position="239"/>
        <end position="260"/>
    </location>
</feature>
<feature type="repeat" description="ANK" evidence="3">
    <location>
        <begin position="200"/>
        <end position="232"/>
    </location>
</feature>
<keyword evidence="6" id="KW-1185">Reference proteome</keyword>
<dbReference type="EMBL" id="BNGU01000051">
    <property type="protein sequence ID" value="GHM59958.1"/>
    <property type="molecule type" value="Genomic_DNA"/>
</dbReference>
<keyword evidence="2 3" id="KW-0040">ANK repeat</keyword>
<dbReference type="SUPFAM" id="SSF48403">
    <property type="entry name" value="Ankyrin repeat"/>
    <property type="match status" value="1"/>
</dbReference>
<dbReference type="PANTHER" id="PTHR24198">
    <property type="entry name" value="ANKYRIN REPEAT AND PROTEIN KINASE DOMAIN-CONTAINING PROTEIN"/>
    <property type="match status" value="1"/>
</dbReference>
<dbReference type="AlphaFoldDB" id="A0A8J3MPE6"/>
<dbReference type="InterPro" id="IPR036770">
    <property type="entry name" value="Ankyrin_rpt-contain_sf"/>
</dbReference>
<evidence type="ECO:0000313" key="6">
    <source>
        <dbReference type="Proteomes" id="UP000637906"/>
    </source>
</evidence>
<dbReference type="Gene3D" id="1.25.40.20">
    <property type="entry name" value="Ankyrin repeat-containing domain"/>
    <property type="match status" value="2"/>
</dbReference>
<dbReference type="Pfam" id="PF12796">
    <property type="entry name" value="Ank_2"/>
    <property type="match status" value="2"/>
</dbReference>
<dbReference type="Pfam" id="PF00023">
    <property type="entry name" value="Ank"/>
    <property type="match status" value="1"/>
</dbReference>
<evidence type="ECO:0008006" key="7">
    <source>
        <dbReference type="Google" id="ProtNLM"/>
    </source>
</evidence>
<comment type="caution">
    <text evidence="5">The sequence shown here is derived from an EMBL/GenBank/DDBJ whole genome shotgun (WGS) entry which is preliminary data.</text>
</comment>
<feature type="repeat" description="ANK" evidence="3">
    <location>
        <begin position="354"/>
        <end position="386"/>
    </location>
</feature>
<feature type="repeat" description="ANK" evidence="3">
    <location>
        <begin position="117"/>
        <end position="149"/>
    </location>
</feature>
<evidence type="ECO:0000313" key="5">
    <source>
        <dbReference type="EMBL" id="GHM59958.1"/>
    </source>
</evidence>
<organism evidence="5 6">
    <name type="scientific">Candidatus Mesenet longicola</name>
    <dbReference type="NCBI Taxonomy" id="1892558"/>
    <lineage>
        <taxon>Bacteria</taxon>
        <taxon>Pseudomonadati</taxon>
        <taxon>Pseudomonadota</taxon>
        <taxon>Alphaproteobacteria</taxon>
        <taxon>Rickettsiales</taxon>
        <taxon>Anaplasmataceae</taxon>
        <taxon>Candidatus Mesenet</taxon>
    </lineage>
</organism>
<sequence length="776" mass="89774">MADDRINVIISQKVKEDYEYVKDIINASKSITGFIPTDFFGVKNNQDSNNSKNWSEILEELNKHIKQNSPEAPLATERYIDYLMCAACFYNDLDNDLDLVRWFINNGADVNFQEPESGNTLLHLVAFNGNVKLAELLITNGAHLNYYHHDIKANLQGNTYLHFGAEGGYDEFIQFIRKEVALKSVGTESISDIIKYKNKEGNTALHLAAKNGHVKYVEEILNNNLYDHDYDQNFHLCPIAMLFVTVVLSCGVSVLLYWATIRAIEQKSYISLCSLYIFCIICVAAPLFLCFHLFRCYIRKDEGSPAIVNNDGKTVLHLAIKNIQEESDQDQYYQCAQLLIEAIPNYQINIQDKEGNTALHLAAEKGLERIVEALLKKKSNAEIMTNNKETALHLAIKNSHYNCAMCLAQGIQTKKERLRLKLLEFSYIIRNKYDYHINPYIEDFKEKVQKKTQVKKSWQEEVLCLAIKHQSKASSNYAKWLFKREVVGQLLRMVDESEINEVYSYAKDYSERKDIKDGNYVLKKLNNFFCANEKCRSKNLSKLKNQESWCKDHILHTTSVLSAILALLFILKQNSYLSNSYYFSKFDNFLTILVKVATIFSVYFTIKLYLKHKELDKLTDCQDKIEEINNLLIKKKENPHIKMQDSNLYKLDHSNRCQNSNQLILYSDAEEACSSQQQRKSSYTFSKSELSECRSRRAASDCQPELTSLLPLPLPIKIYRSFPNKLDKLKQAYQSIKQSFILDIKSIKELKYKKTLNRELIKNPSFNKSTERKTSL</sequence>
<dbReference type="SMART" id="SM00248">
    <property type="entry name" value="ANK"/>
    <property type="match status" value="7"/>
</dbReference>
<protein>
    <recommendedName>
        <fullName evidence="7">Ankyrin repeat domain-containing protein</fullName>
    </recommendedName>
</protein>
<name>A0A8J3MPE6_9RICK</name>
<proteinExistence type="predicted"/>